<keyword evidence="2" id="KW-1185">Reference proteome</keyword>
<proteinExistence type="predicted"/>
<gene>
    <name evidence="1" type="ORF">H5410_040299</name>
</gene>
<evidence type="ECO:0000313" key="1">
    <source>
        <dbReference type="EMBL" id="KAG5589785.1"/>
    </source>
</evidence>
<comment type="caution">
    <text evidence="1">The sequence shown here is derived from an EMBL/GenBank/DDBJ whole genome shotgun (WGS) entry which is preliminary data.</text>
</comment>
<dbReference type="EMBL" id="JACXVP010000008">
    <property type="protein sequence ID" value="KAG5589785.1"/>
    <property type="molecule type" value="Genomic_DNA"/>
</dbReference>
<sequence>MSSDEDCLPCQQGLECDKEAEEEDDLYKIYSQFKELSLNVIDNNKVIELLQSIKDPYIRAQIIDKIGNTSISENHIKEEAPTKEKKNVIIEVQLDSFETRKHLSNNLASSSFCERESNNLDFLKNLNFCNTKEFITKSFTRMVNELTSKLILKNNQGRGCDTARGDHILAQLGNKQLVATNIASTSDSGLNMNHPMYKEFLDFMKSKKETDNTPPTYSTVLADEESTKVFDLNDKKEIILLLKNSDLRWKHDPWQLMARYLDSVCYTTTAYKYRMHFEMILSVAVSGEFQHFYPGNTRKFYNFLKIIIKKVLTPEEWGMSPLKERDYIHPEKKIAVKYNYWDYICSNVFTQPIPNWFCKWWTFYGPSIKILPEQYNKFSIPWIMKWNVEFHNTSEGLPCLQQTFYTKFWSKLISKDLEAKVHGHEILDLINIMSWKY</sequence>
<name>A0A9J5XNI4_SOLCO</name>
<dbReference type="OrthoDB" id="1743486at2759"/>
<dbReference type="PANTHER" id="PTHR48434">
    <property type="entry name" value="(RAPE) HYPOTHETICAL PROTEIN"/>
    <property type="match status" value="1"/>
</dbReference>
<dbReference type="Proteomes" id="UP000824120">
    <property type="component" value="Chromosome 8"/>
</dbReference>
<reference evidence="1 2" key="1">
    <citation type="submission" date="2020-09" db="EMBL/GenBank/DDBJ databases">
        <title>De no assembly of potato wild relative species, Solanum commersonii.</title>
        <authorList>
            <person name="Cho K."/>
        </authorList>
    </citation>
    <scope>NUCLEOTIDE SEQUENCE [LARGE SCALE GENOMIC DNA]</scope>
    <source>
        <strain evidence="1">LZ3.2</strain>
        <tissue evidence="1">Leaf</tissue>
    </source>
</reference>
<dbReference type="AlphaFoldDB" id="A0A9J5XNI4"/>
<accession>A0A9J5XNI4</accession>
<organism evidence="1 2">
    <name type="scientific">Solanum commersonii</name>
    <name type="common">Commerson's wild potato</name>
    <name type="synonym">Commerson's nightshade</name>
    <dbReference type="NCBI Taxonomy" id="4109"/>
    <lineage>
        <taxon>Eukaryota</taxon>
        <taxon>Viridiplantae</taxon>
        <taxon>Streptophyta</taxon>
        <taxon>Embryophyta</taxon>
        <taxon>Tracheophyta</taxon>
        <taxon>Spermatophyta</taxon>
        <taxon>Magnoliopsida</taxon>
        <taxon>eudicotyledons</taxon>
        <taxon>Gunneridae</taxon>
        <taxon>Pentapetalae</taxon>
        <taxon>asterids</taxon>
        <taxon>lamiids</taxon>
        <taxon>Solanales</taxon>
        <taxon>Solanaceae</taxon>
        <taxon>Solanoideae</taxon>
        <taxon>Solaneae</taxon>
        <taxon>Solanum</taxon>
    </lineage>
</organism>
<dbReference type="PANTHER" id="PTHR48434:SF1">
    <property type="entry name" value="(RAPE) HYPOTHETICAL PROTEIN"/>
    <property type="match status" value="1"/>
</dbReference>
<protein>
    <submittedName>
        <fullName evidence="1">Uncharacterized protein</fullName>
    </submittedName>
</protein>
<evidence type="ECO:0000313" key="2">
    <source>
        <dbReference type="Proteomes" id="UP000824120"/>
    </source>
</evidence>